<dbReference type="PROSITE" id="PS50994">
    <property type="entry name" value="INTEGRASE"/>
    <property type="match status" value="1"/>
</dbReference>
<evidence type="ECO:0000259" key="2">
    <source>
        <dbReference type="PROSITE" id="PS50994"/>
    </source>
</evidence>
<dbReference type="RefSeq" id="WP_179753176.1">
    <property type="nucleotide sequence ID" value="NZ_JACCBU010000001.1"/>
</dbReference>
<gene>
    <name evidence="3" type="ORF">BKA15_003729</name>
    <name evidence="4" type="ORF">BKA15_005259</name>
</gene>
<evidence type="ECO:0000313" key="4">
    <source>
        <dbReference type="EMBL" id="NYE73930.1"/>
    </source>
</evidence>
<keyword evidence="5" id="KW-1185">Reference proteome</keyword>
<evidence type="ECO:0000256" key="1">
    <source>
        <dbReference type="SAM" id="MobiDB-lite"/>
    </source>
</evidence>
<feature type="domain" description="Integrase catalytic" evidence="2">
    <location>
        <begin position="129"/>
        <end position="308"/>
    </location>
</feature>
<dbReference type="EMBL" id="JACCBU010000001">
    <property type="protein sequence ID" value="NYE73930.1"/>
    <property type="molecule type" value="Genomic_DNA"/>
</dbReference>
<accession>A0A7Y9I971</accession>
<comment type="caution">
    <text evidence="3">The sequence shown here is derived from an EMBL/GenBank/DDBJ whole genome shotgun (WGS) entry which is preliminary data.</text>
</comment>
<feature type="region of interest" description="Disordered" evidence="1">
    <location>
        <begin position="315"/>
        <end position="334"/>
    </location>
</feature>
<evidence type="ECO:0000313" key="3">
    <source>
        <dbReference type="EMBL" id="NYE72400.1"/>
    </source>
</evidence>
<dbReference type="PANTHER" id="PTHR35004">
    <property type="entry name" value="TRANSPOSASE RV3428C-RELATED"/>
    <property type="match status" value="1"/>
</dbReference>
<organism evidence="3 5">
    <name type="scientific">Microlunatus parietis</name>
    <dbReference type="NCBI Taxonomy" id="682979"/>
    <lineage>
        <taxon>Bacteria</taxon>
        <taxon>Bacillati</taxon>
        <taxon>Actinomycetota</taxon>
        <taxon>Actinomycetes</taxon>
        <taxon>Propionibacteriales</taxon>
        <taxon>Propionibacteriaceae</taxon>
        <taxon>Microlunatus</taxon>
    </lineage>
</organism>
<reference evidence="3 5" key="1">
    <citation type="submission" date="2020-07" db="EMBL/GenBank/DDBJ databases">
        <title>Sequencing the genomes of 1000 actinobacteria strains.</title>
        <authorList>
            <person name="Klenk H.-P."/>
        </authorList>
    </citation>
    <scope>NUCLEOTIDE SEQUENCE [LARGE SCALE GENOMIC DNA]</scope>
    <source>
        <strain evidence="3 5">DSM 22083</strain>
    </source>
</reference>
<dbReference type="InterPro" id="IPR036397">
    <property type="entry name" value="RNaseH_sf"/>
</dbReference>
<dbReference type="InterPro" id="IPR012337">
    <property type="entry name" value="RNaseH-like_sf"/>
</dbReference>
<dbReference type="AlphaFoldDB" id="A0A7Y9I971"/>
<dbReference type="InterPro" id="IPR001584">
    <property type="entry name" value="Integrase_cat-core"/>
</dbReference>
<name>A0A7Y9I971_9ACTN</name>
<dbReference type="Pfam" id="PF13683">
    <property type="entry name" value="rve_3"/>
    <property type="match status" value="1"/>
</dbReference>
<evidence type="ECO:0000313" key="5">
    <source>
        <dbReference type="Proteomes" id="UP000569914"/>
    </source>
</evidence>
<protein>
    <submittedName>
        <fullName evidence="3">Transposase InsO family protein</fullName>
    </submittedName>
</protein>
<sequence>MADRVVSVDIRVQIAFWPEDAPRGAVSRFCERHKLSRSWFYELRARARAEDPAAAVQPRSRSWPQGHPLAVGLEIEELAVRLRKELRDQGCDYGPVSVRFRMDRLGVTPPAASTLARIFSRRGMVVPQPQKRPRSAVRRFVFALVHECWQLDAFDWVLAADRACVIFQLVDDHSRFMIASLAAWGETVEAAILVVDRGIAAFQVPCLLLTDNGSALNQTRIGRRSRLVDHLTGLGCRPITGRPGHPQTQGKDERVHQTVQRWLRARPRATSLAELQAQLDQFDRYYNHDRGHQALGLRTPAEVMAAGPVAVPPVPAPPAPAPARPARSKQPRVAANGSVRVDGVRIQLGREHAKTTVTTISPVRP</sequence>
<dbReference type="GO" id="GO:0015074">
    <property type="term" value="P:DNA integration"/>
    <property type="evidence" value="ECO:0007669"/>
    <property type="project" value="InterPro"/>
</dbReference>
<dbReference type="EMBL" id="JACCBU010000001">
    <property type="protein sequence ID" value="NYE72400.1"/>
    <property type="molecule type" value="Genomic_DNA"/>
</dbReference>
<proteinExistence type="predicted"/>
<dbReference type="Proteomes" id="UP000569914">
    <property type="component" value="Unassembled WGS sequence"/>
</dbReference>
<dbReference type="GO" id="GO:0003676">
    <property type="term" value="F:nucleic acid binding"/>
    <property type="evidence" value="ECO:0007669"/>
    <property type="project" value="InterPro"/>
</dbReference>
<dbReference type="SUPFAM" id="SSF53098">
    <property type="entry name" value="Ribonuclease H-like"/>
    <property type="match status" value="1"/>
</dbReference>
<dbReference type="Gene3D" id="3.30.420.10">
    <property type="entry name" value="Ribonuclease H-like superfamily/Ribonuclease H"/>
    <property type="match status" value="1"/>
</dbReference>
<dbReference type="PANTHER" id="PTHR35004:SF7">
    <property type="entry name" value="INTEGRASE PROTEIN"/>
    <property type="match status" value="1"/>
</dbReference>